<evidence type="ECO:0000313" key="10">
    <source>
        <dbReference type="EMBL" id="CAK7909195.1"/>
    </source>
</evidence>
<name>A0ABP0EHU6_9ASCO</name>
<dbReference type="Proteomes" id="UP001497600">
    <property type="component" value="Chromosome E"/>
</dbReference>
<dbReference type="SUPFAM" id="SSF48452">
    <property type="entry name" value="TPR-like"/>
    <property type="match status" value="2"/>
</dbReference>
<protein>
    <recommendedName>
        <fullName evidence="8">Pre-mRNA-splicing factor CLF1</fullName>
    </recommendedName>
</protein>
<evidence type="ECO:0000256" key="3">
    <source>
        <dbReference type="ARBA" id="ARBA00022664"/>
    </source>
</evidence>
<feature type="domain" description="Pre-mRNA-splicing factor Syf1-like N-terminal HAT-repeats" evidence="9">
    <location>
        <begin position="307"/>
        <end position="462"/>
    </location>
</feature>
<accession>A0ABP0EHU6</accession>
<dbReference type="PANTHER" id="PTHR11246">
    <property type="entry name" value="PRE-MRNA SPLICING FACTOR"/>
    <property type="match status" value="1"/>
</dbReference>
<keyword evidence="7" id="KW-0539">Nucleus</keyword>
<sequence>MAETQVTAEQILHEAYENRDRPLEKPKQNIQDLDELRSFQLNKRKEYEQQLNKNRLNFGQWVRYAKWEVSHNHDFARARSIYERALQVNIEHIPFWTHYIQLELSNKNVNHARNLLERAVTSLPRIDKFWFLYVQTEETLGNYLMVRTIFERWITWHPPVSAWDAYINFEKRYGEFDNVRQIFSRYVVASPGGETWLKWIKFELSSRDGGEYTRSVFESAIDTLISENKQGQKDGLDPQFGAIIDKWTIWETSMKEYERAREIYRLLLNGNIIEDKNNEIFQLYTEFEKTYGTKDDIESSIETKRKLQYRQELDRDPYDYDNWWAYLKLLDKEDEIVEAFERACSSRPKSIQSKTILWRRYVFLWIKYALWEEFDRKDVTKARQIWNQALKSVPKAFTFGKLWIMFAEFELRNGELASARKILGRSIGQHKKAKVFKYYISLERKLGEWERVRKIYEKYLEVTMTAETLLKYVEFERELDETERCEGLFELGLQPTLNIRHQELLWKEYIEYWKDELKFDRARETYRKLLMAVPHSAKVWISFAVFESGIPTKEQLLEYEESGLEELEFEITEVQRENTRKIFEEAYNSLKGHHEERVVIIEAWKDYEESQGTSMTVEEVNKKLPTMVTRRRVVNDKEEEYTDYIFPEDEAKKPSINKFLANAKKWMALQND</sequence>
<dbReference type="Pfam" id="PF23233">
    <property type="entry name" value="HAT_Syf1_CNRKL1_N"/>
    <property type="match status" value="2"/>
</dbReference>
<dbReference type="SMART" id="SM00386">
    <property type="entry name" value="HAT"/>
    <property type="match status" value="12"/>
</dbReference>
<evidence type="ECO:0000256" key="5">
    <source>
        <dbReference type="ARBA" id="ARBA00022737"/>
    </source>
</evidence>
<feature type="domain" description="Pre-mRNA-splicing factor Syf1-like N-terminal HAT-repeats" evidence="9">
    <location>
        <begin position="46"/>
        <end position="191"/>
    </location>
</feature>
<keyword evidence="6" id="KW-0508">mRNA splicing</keyword>
<comment type="subcellular location">
    <subcellularLocation>
        <location evidence="1">Nucleus</location>
    </subcellularLocation>
</comment>
<evidence type="ECO:0000256" key="1">
    <source>
        <dbReference type="ARBA" id="ARBA00004123"/>
    </source>
</evidence>
<evidence type="ECO:0000313" key="11">
    <source>
        <dbReference type="Proteomes" id="UP001497600"/>
    </source>
</evidence>
<evidence type="ECO:0000256" key="2">
    <source>
        <dbReference type="ARBA" id="ARBA00008644"/>
    </source>
</evidence>
<dbReference type="PANTHER" id="PTHR11246:SF3">
    <property type="entry name" value="CROOKED NECK-LIKE PROTEIN 1"/>
    <property type="match status" value="1"/>
</dbReference>
<keyword evidence="4" id="KW-0747">Spliceosome</keyword>
<dbReference type="InterPro" id="IPR055433">
    <property type="entry name" value="HAT_Syf1-like_N"/>
</dbReference>
<evidence type="ECO:0000256" key="4">
    <source>
        <dbReference type="ARBA" id="ARBA00022728"/>
    </source>
</evidence>
<keyword evidence="3" id="KW-0507">mRNA processing</keyword>
<dbReference type="EMBL" id="OZ004257">
    <property type="protein sequence ID" value="CAK7909195.1"/>
    <property type="molecule type" value="Genomic_DNA"/>
</dbReference>
<evidence type="ECO:0000259" key="9">
    <source>
        <dbReference type="Pfam" id="PF23233"/>
    </source>
</evidence>
<proteinExistence type="inferred from homology"/>
<keyword evidence="11" id="KW-1185">Reference proteome</keyword>
<evidence type="ECO:0000256" key="7">
    <source>
        <dbReference type="ARBA" id="ARBA00023242"/>
    </source>
</evidence>
<organism evidence="10 11">
    <name type="scientific">[Candida] anglica</name>
    <dbReference type="NCBI Taxonomy" id="148631"/>
    <lineage>
        <taxon>Eukaryota</taxon>
        <taxon>Fungi</taxon>
        <taxon>Dikarya</taxon>
        <taxon>Ascomycota</taxon>
        <taxon>Saccharomycotina</taxon>
        <taxon>Pichiomycetes</taxon>
        <taxon>Debaryomycetaceae</taxon>
        <taxon>Kurtzmaniella</taxon>
    </lineage>
</organism>
<dbReference type="InterPro" id="IPR011990">
    <property type="entry name" value="TPR-like_helical_dom_sf"/>
</dbReference>
<dbReference type="Gene3D" id="1.25.40.10">
    <property type="entry name" value="Tetratricopeptide repeat domain"/>
    <property type="match status" value="3"/>
</dbReference>
<evidence type="ECO:0000256" key="8">
    <source>
        <dbReference type="ARBA" id="ARBA00039167"/>
    </source>
</evidence>
<evidence type="ECO:0000256" key="6">
    <source>
        <dbReference type="ARBA" id="ARBA00023187"/>
    </source>
</evidence>
<reference evidence="10 11" key="1">
    <citation type="submission" date="2024-01" db="EMBL/GenBank/DDBJ databases">
        <authorList>
            <consortium name="Genoscope - CEA"/>
            <person name="William W."/>
        </authorList>
    </citation>
    <scope>NUCLEOTIDE SEQUENCE [LARGE SCALE GENOMIC DNA]</scope>
    <source>
        <strain evidence="10 11">29B2s-10</strain>
    </source>
</reference>
<dbReference type="InterPro" id="IPR003107">
    <property type="entry name" value="HAT"/>
</dbReference>
<gene>
    <name evidence="10" type="primary">CLF1</name>
    <name evidence="10" type="ORF">CAAN4_E13674</name>
</gene>
<comment type="similarity">
    <text evidence="2">Belongs to the crooked-neck family.</text>
</comment>
<dbReference type="InterPro" id="IPR045075">
    <property type="entry name" value="Syf1-like"/>
</dbReference>
<keyword evidence="5" id="KW-0677">Repeat</keyword>